<sequence>MLVHLPLHVKAPSPPRLATYGWPCVTTLCARPERCIMLPTVSSMPVADDVRPLAPTTDAAAITVVSVPSSHPYVDSVTASPHVRIHRPDDDGTREAAWRPSAALDPEWIRLHARDADLLHIHFGTESFEPARIAACIEAAHEVGWPVVFTVHDLEHPQLLDQAPYRAQLDVLVPGADAVITLTEGAAAEIGRRWRRPPLVSRHPSVLSGDVSTPRVLSSEQFRVGMHLKDLRPNVDGAGMAEALVAAVDSVAGTGVDVVAEVRMHRTVRDPASRDAVREITGRTDRVVLIEHERLDDQELVNVLSRMDACVLPYSHGTHSGWLELCWDLAVPVLAPRVGFYSEQHPDGSTESFDVAAGGESLADAIHAVVRRQDATRAGSVERARQIRARGAARTVDDVTTAGDHEALYRRLIAERRP</sequence>
<comment type="caution">
    <text evidence="1">The sequence shown here is derived from an EMBL/GenBank/DDBJ whole genome shotgun (WGS) entry which is preliminary data.</text>
</comment>
<reference evidence="1 2" key="1">
    <citation type="journal article" date="2018" name="J. Microbiol.">
        <title>Leifsonia flava sp. nov., a novel actinobacterium isolated from the rhizosphere of Aquilegia viridiflora.</title>
        <authorList>
            <person name="Cai Y."/>
            <person name="Tao W.Z."/>
            <person name="Ma Y.J."/>
            <person name="Cheng J."/>
            <person name="Zhang M.Y."/>
            <person name="Zhang Y.X."/>
        </authorList>
    </citation>
    <scope>NUCLEOTIDE SEQUENCE [LARGE SCALE GENOMIC DNA]</scope>
    <source>
        <strain evidence="1 2">SYP-B2174</strain>
    </source>
</reference>
<organism evidence="1 2">
    <name type="scientific">Orlajensenia leifsoniae</name>
    <dbReference type="NCBI Taxonomy" id="2561933"/>
    <lineage>
        <taxon>Bacteria</taxon>
        <taxon>Bacillati</taxon>
        <taxon>Actinomycetota</taxon>
        <taxon>Actinomycetes</taxon>
        <taxon>Micrococcales</taxon>
        <taxon>Microbacteriaceae</taxon>
        <taxon>Orlajensenia</taxon>
    </lineage>
</organism>
<proteinExistence type="predicted"/>
<dbReference type="EMBL" id="SPQZ01000001">
    <property type="protein sequence ID" value="TFV99816.1"/>
    <property type="molecule type" value="Genomic_DNA"/>
</dbReference>
<keyword evidence="2" id="KW-1185">Reference proteome</keyword>
<protein>
    <submittedName>
        <fullName evidence="1">Uncharacterized protein</fullName>
    </submittedName>
</protein>
<dbReference type="AlphaFoldDB" id="A0A4Y9R8Q9"/>
<dbReference type="Proteomes" id="UP000298127">
    <property type="component" value="Unassembled WGS sequence"/>
</dbReference>
<gene>
    <name evidence="1" type="ORF">E4M00_00990</name>
</gene>
<evidence type="ECO:0000313" key="1">
    <source>
        <dbReference type="EMBL" id="TFV99816.1"/>
    </source>
</evidence>
<evidence type="ECO:0000313" key="2">
    <source>
        <dbReference type="Proteomes" id="UP000298127"/>
    </source>
</evidence>
<name>A0A4Y9R8Q9_9MICO</name>
<accession>A0A4Y9R8Q9</accession>
<dbReference type="Gene3D" id="3.40.50.2000">
    <property type="entry name" value="Glycogen Phosphorylase B"/>
    <property type="match status" value="1"/>
</dbReference>
<dbReference type="SUPFAM" id="SSF53756">
    <property type="entry name" value="UDP-Glycosyltransferase/glycogen phosphorylase"/>
    <property type="match status" value="1"/>
</dbReference>